<name>A0ABY6MUL7_9BURK</name>
<proteinExistence type="predicted"/>
<dbReference type="SUPFAM" id="SSF81301">
    <property type="entry name" value="Nucleotidyltransferase"/>
    <property type="match status" value="1"/>
</dbReference>
<evidence type="ECO:0000313" key="2">
    <source>
        <dbReference type="Proteomes" id="UP001163266"/>
    </source>
</evidence>
<keyword evidence="2" id="KW-1185">Reference proteome</keyword>
<accession>A0ABY6MUL7</accession>
<reference evidence="1" key="1">
    <citation type="submission" date="2022-10" db="EMBL/GenBank/DDBJ databases">
        <title>Complete genome sequence of Schlegelella aquatica LMG 23380.</title>
        <authorList>
            <person name="Musilova J."/>
            <person name="Kourilova X."/>
            <person name="Bezdicek M."/>
            <person name="Hermankova K."/>
            <person name="Obruca S."/>
            <person name="Sedlar K."/>
        </authorList>
    </citation>
    <scope>NUCLEOTIDE SEQUENCE</scope>
    <source>
        <strain evidence="1">LMG 23380</strain>
    </source>
</reference>
<organism evidence="1 2">
    <name type="scientific">Caldimonas aquatica</name>
    <dbReference type="NCBI Taxonomy" id="376175"/>
    <lineage>
        <taxon>Bacteria</taxon>
        <taxon>Pseudomonadati</taxon>
        <taxon>Pseudomonadota</taxon>
        <taxon>Betaproteobacteria</taxon>
        <taxon>Burkholderiales</taxon>
        <taxon>Sphaerotilaceae</taxon>
        <taxon>Caldimonas</taxon>
    </lineage>
</organism>
<sequence>MDRRVIEMNCTTCDSPLLDDVDEATVDFYRAVLQTLTRRRLPFLVGGAFAFNCWTGVQRPTRDLDLFVRRDDFEAIAQALRDAGHEVELTFPHWLGKVRAGDEYIDLIFSSGNGIAVVDDEWFDHAGDATVFEVDVRISPVEEMIWSKAFIMERERYDGADVAHLLHAHAARMDWERLLRRFGPHWRVLLSHLVLFGFIYPAERHRVPADVVERLLGRLQGELHAPAPVERLCGGTLLSREQYLGDVEQQGYQDGRVAPFGNMTEEEVALWTEAIPERPSAAAEGA</sequence>
<evidence type="ECO:0000313" key="1">
    <source>
        <dbReference type="EMBL" id="UZD55695.1"/>
    </source>
</evidence>
<dbReference type="InterPro" id="IPR043519">
    <property type="entry name" value="NT_sf"/>
</dbReference>
<gene>
    <name evidence="1" type="ORF">OMP39_03655</name>
</gene>
<dbReference type="Pfam" id="PF10706">
    <property type="entry name" value="Aminoglyc_resit"/>
    <property type="match status" value="1"/>
</dbReference>
<dbReference type="RefSeq" id="WP_264893449.1">
    <property type="nucleotide sequence ID" value="NZ_CP110257.1"/>
</dbReference>
<protein>
    <submittedName>
        <fullName evidence="1">Nucleotidyltransferase family protein</fullName>
    </submittedName>
</protein>
<dbReference type="EMBL" id="CP110257">
    <property type="protein sequence ID" value="UZD55695.1"/>
    <property type="molecule type" value="Genomic_DNA"/>
</dbReference>
<dbReference type="Proteomes" id="UP001163266">
    <property type="component" value="Chromosome"/>
</dbReference>
<dbReference type="Gene3D" id="3.30.460.40">
    <property type="match status" value="1"/>
</dbReference>
<dbReference type="InterPro" id="IPR019646">
    <property type="entry name" value="Aminoglyc_AdlTrfase"/>
</dbReference>